<evidence type="ECO:0000313" key="2">
    <source>
        <dbReference type="Proteomes" id="UP001174909"/>
    </source>
</evidence>
<gene>
    <name evidence="1" type="ORF">GBAR_LOCUS9257</name>
</gene>
<protein>
    <submittedName>
        <fullName evidence="1">Uncharacterized protein</fullName>
    </submittedName>
</protein>
<comment type="caution">
    <text evidence="1">The sequence shown here is derived from an EMBL/GenBank/DDBJ whole genome shotgun (WGS) entry which is preliminary data.</text>
</comment>
<dbReference type="EMBL" id="CASHTH010001393">
    <property type="protein sequence ID" value="CAI8014839.1"/>
    <property type="molecule type" value="Genomic_DNA"/>
</dbReference>
<organism evidence="1 2">
    <name type="scientific">Geodia barretti</name>
    <name type="common">Barrett's horny sponge</name>
    <dbReference type="NCBI Taxonomy" id="519541"/>
    <lineage>
        <taxon>Eukaryota</taxon>
        <taxon>Metazoa</taxon>
        <taxon>Porifera</taxon>
        <taxon>Demospongiae</taxon>
        <taxon>Heteroscleromorpha</taxon>
        <taxon>Tetractinellida</taxon>
        <taxon>Astrophorina</taxon>
        <taxon>Geodiidae</taxon>
        <taxon>Geodia</taxon>
    </lineage>
</organism>
<accession>A0AA35RPH8</accession>
<sequence>MRTLHTFQQTQRVVKAKTCQTSETLLTARTLITAYFRNSLSSFPNNYLSPSLSSYLPL</sequence>
<evidence type="ECO:0000313" key="1">
    <source>
        <dbReference type="EMBL" id="CAI8014839.1"/>
    </source>
</evidence>
<name>A0AA35RPH8_GEOBA</name>
<keyword evidence="2" id="KW-1185">Reference proteome</keyword>
<reference evidence="1" key="1">
    <citation type="submission" date="2023-03" db="EMBL/GenBank/DDBJ databases">
        <authorList>
            <person name="Steffen K."/>
            <person name="Cardenas P."/>
        </authorList>
    </citation>
    <scope>NUCLEOTIDE SEQUENCE</scope>
</reference>
<proteinExistence type="predicted"/>
<dbReference type="Proteomes" id="UP001174909">
    <property type="component" value="Unassembled WGS sequence"/>
</dbReference>
<feature type="non-terminal residue" evidence="1">
    <location>
        <position position="58"/>
    </location>
</feature>
<dbReference type="AlphaFoldDB" id="A0AA35RPH8"/>